<dbReference type="KEGG" id="ran:Riean_1677"/>
<accession>E4TDH4</accession>
<organism evidence="1 2">
    <name type="scientific">Riemerella anatipestifer (strain ATCC 11845 / DSM 15868 / JCM 9532 / NCTC 11014)</name>
    <dbReference type="NCBI Taxonomy" id="693978"/>
    <lineage>
        <taxon>Bacteria</taxon>
        <taxon>Pseudomonadati</taxon>
        <taxon>Bacteroidota</taxon>
        <taxon>Flavobacteriia</taxon>
        <taxon>Flavobacteriales</taxon>
        <taxon>Weeksellaceae</taxon>
        <taxon>Riemerella</taxon>
    </lineage>
</organism>
<name>E4TDH4_RIEAD</name>
<proteinExistence type="predicted"/>
<evidence type="ECO:0008006" key="3">
    <source>
        <dbReference type="Google" id="ProtNLM"/>
    </source>
</evidence>
<dbReference type="GeneID" id="93718788"/>
<sequence>MKIVYLFFACVVAGVFIECNDKGTTTTPSPNLTAEQSLVQLQKTYKGTDGTSITIVYFAKGDEVAVNLEKDGVKYELNAKGTNHEGNPIFEGNLISWEILQDGHSGKLTHEGENFIVYKEE</sequence>
<dbReference type="AlphaFoldDB" id="E4TDH4"/>
<dbReference type="PATRIC" id="fig|693978.17.peg.1953"/>
<evidence type="ECO:0000313" key="1">
    <source>
        <dbReference type="EMBL" id="AFD56843.1"/>
    </source>
</evidence>
<dbReference type="KEGG" id="rai:RA0C_1972"/>
<gene>
    <name evidence="1" type="ORF">RA0C_1972</name>
</gene>
<evidence type="ECO:0000313" key="2">
    <source>
        <dbReference type="Proteomes" id="UP000010093"/>
    </source>
</evidence>
<protein>
    <recommendedName>
        <fullName evidence="3">C-type lysozyme inhibitor domain-containing protein</fullName>
    </recommendedName>
</protein>
<reference evidence="1 2" key="1">
    <citation type="journal article" date="2012" name="J. Bacteriol.">
        <title>Complete genome sequence of Riemerella anatipestifer reference strain.</title>
        <authorList>
            <person name="Wang X."/>
            <person name="Zhu D."/>
            <person name="Wang M."/>
            <person name="Cheng A."/>
            <person name="Jia R."/>
            <person name="Zhou Y."/>
            <person name="Chen Z."/>
            <person name="Luo Q."/>
            <person name="Liu F."/>
            <person name="Wang Y."/>
            <person name="Chen X.Y."/>
        </authorList>
    </citation>
    <scope>NUCLEOTIDE SEQUENCE [LARGE SCALE GENOMIC DNA]</scope>
    <source>
        <strain evidence="2">DSM 15868</strain>
    </source>
</reference>
<dbReference type="Proteomes" id="UP000010093">
    <property type="component" value="Chromosome"/>
</dbReference>
<dbReference type="RefSeq" id="WP_004919505.1">
    <property type="nucleotide sequence ID" value="NC_014738.1"/>
</dbReference>
<dbReference type="EMBL" id="CP003388">
    <property type="protein sequence ID" value="AFD56843.1"/>
    <property type="molecule type" value="Genomic_DNA"/>
</dbReference>
<dbReference type="HOGENOM" id="CLU_2047942_0_0_10"/>